<evidence type="ECO:0000256" key="3">
    <source>
        <dbReference type="ARBA" id="ARBA00022603"/>
    </source>
</evidence>
<evidence type="ECO:0000256" key="4">
    <source>
        <dbReference type="ARBA" id="ARBA00022679"/>
    </source>
</evidence>
<dbReference type="InterPro" id="IPR011610">
    <property type="entry name" value="SAM_mthyl_Trfase_ML2640-like"/>
</dbReference>
<evidence type="ECO:0000256" key="5">
    <source>
        <dbReference type="ARBA" id="ARBA00022691"/>
    </source>
</evidence>
<sequence length="308" mass="33481">MNQFNPAGRCDGDSWDPATSVGVTATMVALWRALASRQPDALLDDPFAEPLVRAVGLEPFARVLDGEVVVGALATERITSRTRFFDDFFASAGTAIRQAVIVAAGLDSRAYRLTWPPGTVVYEVDRPQVLDFKTTTLDALGAVPTVDRRLVGVDLRDDWQAALLDADFDPHQPTAWSVEGLLVYIPPSAQNQLFDAITVLSAPGSLLATDVIAAPDSFFDHRVPSLTEHWRRIGLDLDMSKLVYRGQRDSVADHLTSRGWQVSSHPAHEIYERNGFSFPMNTLAGLGEMGFATAMLPETSGLAAARAD</sequence>
<dbReference type="Proteomes" id="UP000193928">
    <property type="component" value="Unassembled WGS sequence"/>
</dbReference>
<accession>A0A1X1X6L0</accession>
<dbReference type="GO" id="GO:0008168">
    <property type="term" value="F:methyltransferase activity"/>
    <property type="evidence" value="ECO:0007669"/>
    <property type="project" value="UniProtKB-UniRule"/>
</dbReference>
<keyword evidence="5 6" id="KW-0949">S-adenosyl-L-methionine</keyword>
<comment type="similarity">
    <text evidence="2 6">Belongs to the UPF0677 family.</text>
</comment>
<evidence type="ECO:0000256" key="2">
    <source>
        <dbReference type="ARBA" id="ARBA00008138"/>
    </source>
</evidence>
<keyword evidence="8" id="KW-1185">Reference proteome</keyword>
<dbReference type="InterPro" id="IPR029063">
    <property type="entry name" value="SAM-dependent_MTases_sf"/>
</dbReference>
<protein>
    <recommendedName>
        <fullName evidence="6">S-adenosyl-L-methionine-dependent methyltransferase</fullName>
        <ecNumber evidence="6">2.1.1.-</ecNumber>
    </recommendedName>
</protein>
<dbReference type="EMBL" id="LQOY01000031">
    <property type="protein sequence ID" value="ORV94512.1"/>
    <property type="molecule type" value="Genomic_DNA"/>
</dbReference>
<dbReference type="SUPFAM" id="SSF53335">
    <property type="entry name" value="S-adenosyl-L-methionine-dependent methyltransferases"/>
    <property type="match status" value="1"/>
</dbReference>
<dbReference type="PANTHER" id="PTHR43619:SF2">
    <property type="entry name" value="S-ADENOSYL-L-METHIONINE-DEPENDENT METHYLTRANSFERASES SUPERFAMILY PROTEIN"/>
    <property type="match status" value="1"/>
</dbReference>
<evidence type="ECO:0000313" key="8">
    <source>
        <dbReference type="Proteomes" id="UP000193928"/>
    </source>
</evidence>
<gene>
    <name evidence="7" type="ORF">AWC08_16565</name>
</gene>
<name>A0A1X1X6L0_MYCGO</name>
<dbReference type="Pfam" id="PF04072">
    <property type="entry name" value="LCM"/>
    <property type="match status" value="1"/>
</dbReference>
<dbReference type="EC" id="2.1.1.-" evidence="6"/>
<dbReference type="NCBIfam" id="TIGR00027">
    <property type="entry name" value="mthyl_TIGR00027"/>
    <property type="match status" value="1"/>
</dbReference>
<dbReference type="AlphaFoldDB" id="A0A1X1X6L0"/>
<proteinExistence type="inferred from homology"/>
<keyword evidence="4 7" id="KW-0808">Transferase</keyword>
<evidence type="ECO:0000256" key="6">
    <source>
        <dbReference type="RuleBase" id="RU362030"/>
    </source>
</evidence>
<dbReference type="PANTHER" id="PTHR43619">
    <property type="entry name" value="S-ADENOSYL-L-METHIONINE-DEPENDENT METHYLTRANSFERASE YKTD-RELATED"/>
    <property type="match status" value="1"/>
</dbReference>
<comment type="function">
    <text evidence="1 6">Exhibits S-adenosyl-L-methionine-dependent methyltransferase activity.</text>
</comment>
<evidence type="ECO:0000313" key="7">
    <source>
        <dbReference type="EMBL" id="ORV94512.1"/>
    </source>
</evidence>
<organism evidence="7 8">
    <name type="scientific">Mycobacterium gordonae</name>
    <dbReference type="NCBI Taxonomy" id="1778"/>
    <lineage>
        <taxon>Bacteria</taxon>
        <taxon>Bacillati</taxon>
        <taxon>Actinomycetota</taxon>
        <taxon>Actinomycetes</taxon>
        <taxon>Mycobacteriales</taxon>
        <taxon>Mycobacteriaceae</taxon>
        <taxon>Mycobacterium</taxon>
    </lineage>
</organism>
<keyword evidence="3 6" id="KW-0489">Methyltransferase</keyword>
<dbReference type="InterPro" id="IPR007213">
    <property type="entry name" value="Ppm1/Ppm2/Tcmp"/>
</dbReference>
<dbReference type="GO" id="GO:0032259">
    <property type="term" value="P:methylation"/>
    <property type="evidence" value="ECO:0007669"/>
    <property type="project" value="UniProtKB-KW"/>
</dbReference>
<dbReference type="Gene3D" id="3.40.50.150">
    <property type="entry name" value="Vaccinia Virus protein VP39"/>
    <property type="match status" value="1"/>
</dbReference>
<reference evidence="7 8" key="1">
    <citation type="submission" date="2016-01" db="EMBL/GenBank/DDBJ databases">
        <title>The new phylogeny of the genus Mycobacterium.</title>
        <authorList>
            <person name="Tarcisio F."/>
            <person name="Conor M."/>
            <person name="Antonella G."/>
            <person name="Elisabetta G."/>
            <person name="Giulia F.S."/>
            <person name="Sara T."/>
            <person name="Anna F."/>
            <person name="Clotilde B."/>
            <person name="Roberto B."/>
            <person name="Veronica D.S."/>
            <person name="Fabio R."/>
            <person name="Monica P."/>
            <person name="Olivier J."/>
            <person name="Enrico T."/>
            <person name="Nicola S."/>
        </authorList>
    </citation>
    <scope>NUCLEOTIDE SEQUENCE [LARGE SCALE GENOMIC DNA]</scope>
    <source>
        <strain evidence="7 8">DSM 44160</strain>
    </source>
</reference>
<evidence type="ECO:0000256" key="1">
    <source>
        <dbReference type="ARBA" id="ARBA00003907"/>
    </source>
</evidence>
<comment type="caution">
    <text evidence="7">The sequence shown here is derived from an EMBL/GenBank/DDBJ whole genome shotgun (WGS) entry which is preliminary data.</text>
</comment>